<dbReference type="AlphaFoldDB" id="A0A2S4L2F7"/>
<evidence type="ECO:0000256" key="2">
    <source>
        <dbReference type="SAM" id="Phobius"/>
    </source>
</evidence>
<keyword evidence="2" id="KW-1133">Transmembrane helix</keyword>
<feature type="transmembrane region" description="Helical" evidence="2">
    <location>
        <begin position="52"/>
        <end position="76"/>
    </location>
</feature>
<keyword evidence="2" id="KW-0812">Transmembrane</keyword>
<dbReference type="PANTHER" id="PTHR33365">
    <property type="entry name" value="YALI0B05434P"/>
    <property type="match status" value="1"/>
</dbReference>
<dbReference type="InterPro" id="IPR021765">
    <property type="entry name" value="UstYa-like"/>
</dbReference>
<reference evidence="3 4" key="1">
    <citation type="submission" date="2018-01" db="EMBL/GenBank/DDBJ databases">
        <title>Harnessing the power of phylogenomics to disentangle the directionality and signatures of interkingdom host jumping in the parasitic fungal genus Tolypocladium.</title>
        <authorList>
            <person name="Quandt C.A."/>
            <person name="Patterson W."/>
            <person name="Spatafora J.W."/>
        </authorList>
    </citation>
    <scope>NUCLEOTIDE SEQUENCE [LARGE SCALE GENOMIC DNA]</scope>
    <source>
        <strain evidence="3 4">NRBC 100945</strain>
    </source>
</reference>
<evidence type="ECO:0000313" key="3">
    <source>
        <dbReference type="EMBL" id="POR36614.1"/>
    </source>
</evidence>
<dbReference type="PANTHER" id="PTHR33365:SF7">
    <property type="entry name" value="TAT PATHWAY SIGNAL SEQUENCE"/>
    <property type="match status" value="1"/>
</dbReference>
<dbReference type="EMBL" id="PKSG01000312">
    <property type="protein sequence ID" value="POR36614.1"/>
    <property type="molecule type" value="Genomic_DNA"/>
</dbReference>
<evidence type="ECO:0000313" key="4">
    <source>
        <dbReference type="Proteomes" id="UP000237481"/>
    </source>
</evidence>
<comment type="caution">
    <text evidence="3">The sequence shown here is derived from an EMBL/GenBank/DDBJ whole genome shotgun (WGS) entry which is preliminary data.</text>
</comment>
<dbReference type="Pfam" id="PF11807">
    <property type="entry name" value="UstYa"/>
    <property type="match status" value="1"/>
</dbReference>
<evidence type="ECO:0000256" key="1">
    <source>
        <dbReference type="ARBA" id="ARBA00035112"/>
    </source>
</evidence>
<dbReference type="GO" id="GO:0043386">
    <property type="term" value="P:mycotoxin biosynthetic process"/>
    <property type="evidence" value="ECO:0007669"/>
    <property type="project" value="InterPro"/>
</dbReference>
<keyword evidence="2" id="KW-0472">Membrane</keyword>
<keyword evidence="4" id="KW-1185">Reference proteome</keyword>
<proteinExistence type="inferred from homology"/>
<dbReference type="Proteomes" id="UP000237481">
    <property type="component" value="Unassembled WGS sequence"/>
</dbReference>
<dbReference type="OrthoDB" id="3687641at2759"/>
<name>A0A2S4L2F7_9HYPO</name>
<dbReference type="STRING" id="94208.A0A2S4L2F7"/>
<accession>A0A2S4L2F7</accession>
<gene>
    <name evidence="3" type="ORF">TPAR_09138</name>
</gene>
<sequence>MVDYSRLESPSRKDPEWLPRRHAVEREELLESNAGIYRSSRWSWLNHHRRTIVIHVIFLVANLFVLTAYASGWLTLRYLQDPHYNTPFRNTISYEDRPFDLQPIYLDKDTPNPSKTNDFNGPPRQELDNAWSTLMQYQNVRLHKEELGQFSEDDSIVQLADGTGYWITVSVFHGLHCIERLHHFLYSETYYPGLSEDDTFTLKLHTERPEHCLDWLRHYVQCNADTTLIPIQWTAESPGPVATDPGTHQCVVWDPIYEWMASHSFNPSQPGLLIHPILDKILRAATYSSACDSVWMHYSLLPDNRATCNPFEERHS</sequence>
<protein>
    <submittedName>
        <fullName evidence="3">Uncharacterized protein</fullName>
    </submittedName>
</protein>
<comment type="similarity">
    <text evidence="1">Belongs to the ustYa family.</text>
</comment>
<organism evidence="3 4">
    <name type="scientific">Tolypocladium paradoxum</name>
    <dbReference type="NCBI Taxonomy" id="94208"/>
    <lineage>
        <taxon>Eukaryota</taxon>
        <taxon>Fungi</taxon>
        <taxon>Dikarya</taxon>
        <taxon>Ascomycota</taxon>
        <taxon>Pezizomycotina</taxon>
        <taxon>Sordariomycetes</taxon>
        <taxon>Hypocreomycetidae</taxon>
        <taxon>Hypocreales</taxon>
        <taxon>Ophiocordycipitaceae</taxon>
        <taxon>Tolypocladium</taxon>
    </lineage>
</organism>